<evidence type="ECO:0000256" key="1">
    <source>
        <dbReference type="SAM" id="SignalP"/>
    </source>
</evidence>
<dbReference type="RefSeq" id="WP_263941969.1">
    <property type="nucleotide sequence ID" value="NZ_JAOXMH010000001.1"/>
</dbReference>
<dbReference type="EMBL" id="JAOXML010000010">
    <property type="protein sequence ID" value="MCV4377815.1"/>
    <property type="molecule type" value="Genomic_DNA"/>
</dbReference>
<comment type="caution">
    <text evidence="2">The sequence shown here is derived from an EMBL/GenBank/DDBJ whole genome shotgun (WGS) entry which is preliminary data.</text>
</comment>
<feature type="chain" id="PRO_5045329274" description="Lipoprotein" evidence="1">
    <location>
        <begin position="24"/>
        <end position="238"/>
    </location>
</feature>
<protein>
    <recommendedName>
        <fullName evidence="4">Lipoprotein</fullName>
    </recommendedName>
</protein>
<organism evidence="2 3">
    <name type="scientific">Pseudomonas capsici</name>
    <dbReference type="NCBI Taxonomy" id="2810614"/>
    <lineage>
        <taxon>Bacteria</taxon>
        <taxon>Pseudomonadati</taxon>
        <taxon>Pseudomonadota</taxon>
        <taxon>Gammaproteobacteria</taxon>
        <taxon>Pseudomonadales</taxon>
        <taxon>Pseudomonadaceae</taxon>
        <taxon>Pseudomonas</taxon>
    </lineage>
</organism>
<keyword evidence="3" id="KW-1185">Reference proteome</keyword>
<proteinExistence type="predicted"/>
<keyword evidence="1" id="KW-0732">Signal</keyword>
<accession>A0ABT3BYA0</accession>
<evidence type="ECO:0000313" key="2">
    <source>
        <dbReference type="EMBL" id="MCV4377815.1"/>
    </source>
</evidence>
<reference evidence="2 3" key="1">
    <citation type="submission" date="2022-10" db="EMBL/GenBank/DDBJ databases">
        <title>Characterization of Pseudomonas capsici strains from pepper and tomato in Georgia.</title>
        <authorList>
            <person name="Zhao M."/>
            <person name="Dutta B."/>
        </authorList>
    </citation>
    <scope>NUCLEOTIDE SEQUENCE [LARGE SCALE GENOMIC DNA]</scope>
    <source>
        <strain evidence="2 3">Pc20-5</strain>
    </source>
</reference>
<sequence length="238" mass="26189">MKKYFNKKMIVAFFSFSVCGAHAAEYVIINQDVTGGGSVDQIKLTDEGRDFYTFSVISKGKEILKNENLVPKTIKNSGGLEIFQGLSVVDRNISLRYRFCSPSKGVCYDRNIIGSFKDGQFFFSREEAIASADKISLSGTFYQRPALPMASLSYQSLLENNDNAEKLFGNIYGSCVAEQGGDSLTKISEALEKDIPDEWVLAPGCVTPALIFNLKAQNYLTPKAANKYLSRSEGGSSK</sequence>
<name>A0ABT3BYA0_9PSED</name>
<evidence type="ECO:0008006" key="4">
    <source>
        <dbReference type="Google" id="ProtNLM"/>
    </source>
</evidence>
<gene>
    <name evidence="2" type="ORF">OH718_14540</name>
</gene>
<feature type="signal peptide" evidence="1">
    <location>
        <begin position="1"/>
        <end position="23"/>
    </location>
</feature>
<dbReference type="Proteomes" id="UP001207294">
    <property type="component" value="Unassembled WGS sequence"/>
</dbReference>
<evidence type="ECO:0000313" key="3">
    <source>
        <dbReference type="Proteomes" id="UP001207294"/>
    </source>
</evidence>